<proteinExistence type="predicted"/>
<reference evidence="1" key="2">
    <citation type="submission" date="2025-09" db="UniProtKB">
        <authorList>
            <consortium name="Ensembl"/>
        </authorList>
    </citation>
    <scope>IDENTIFICATION</scope>
</reference>
<dbReference type="OMA" id="APYFFHY"/>
<evidence type="ECO:0000313" key="1">
    <source>
        <dbReference type="Ensembl" id="ENSANAP00000038433.1"/>
    </source>
</evidence>
<sequence length="112" mass="12826">MIVRELIVFKKYIKARTLRTGSVFQQSPIALPKDRKHESLTAPYILHYSNGVGLSSSPVTSLLSEKPCVKRSQDGEEETLIQHVFFLHWKGTDTGDTCFETRRKDLPEKLLH</sequence>
<accession>A0A2K5EZ09</accession>
<name>A0A2K5EZ09_AOTNA</name>
<dbReference type="GeneTree" id="ENSGT00910000147037"/>
<reference evidence="1" key="1">
    <citation type="submission" date="2025-08" db="UniProtKB">
        <authorList>
            <consortium name="Ensembl"/>
        </authorList>
    </citation>
    <scope>IDENTIFICATION</scope>
</reference>
<evidence type="ECO:0000313" key="2">
    <source>
        <dbReference type="Proteomes" id="UP000233020"/>
    </source>
</evidence>
<organism evidence="1 2">
    <name type="scientific">Aotus nancymaae</name>
    <name type="common">Ma's night monkey</name>
    <dbReference type="NCBI Taxonomy" id="37293"/>
    <lineage>
        <taxon>Eukaryota</taxon>
        <taxon>Metazoa</taxon>
        <taxon>Chordata</taxon>
        <taxon>Craniata</taxon>
        <taxon>Vertebrata</taxon>
        <taxon>Euteleostomi</taxon>
        <taxon>Mammalia</taxon>
        <taxon>Eutheria</taxon>
        <taxon>Euarchontoglires</taxon>
        <taxon>Primates</taxon>
        <taxon>Haplorrhini</taxon>
        <taxon>Platyrrhini</taxon>
        <taxon>Aotidae</taxon>
        <taxon>Aotus</taxon>
    </lineage>
</organism>
<keyword evidence="2" id="KW-1185">Reference proteome</keyword>
<protein>
    <submittedName>
        <fullName evidence="1">Uncharacterized protein</fullName>
    </submittedName>
</protein>
<dbReference type="Proteomes" id="UP000233020">
    <property type="component" value="Unplaced"/>
</dbReference>
<dbReference type="AlphaFoldDB" id="A0A2K5EZ09"/>
<dbReference type="Ensembl" id="ENSANAT00000056523.1">
    <property type="protein sequence ID" value="ENSANAP00000038433.1"/>
    <property type="gene ID" value="ENSANAG00000036658.1"/>
</dbReference>